<dbReference type="AlphaFoldDB" id="A0A9Q1G2N2"/>
<proteinExistence type="predicted"/>
<organism evidence="2 3">
    <name type="scientific">Synaphobranchus kaupii</name>
    <name type="common">Kaup's arrowtooth eel</name>
    <dbReference type="NCBI Taxonomy" id="118154"/>
    <lineage>
        <taxon>Eukaryota</taxon>
        <taxon>Metazoa</taxon>
        <taxon>Chordata</taxon>
        <taxon>Craniata</taxon>
        <taxon>Vertebrata</taxon>
        <taxon>Euteleostomi</taxon>
        <taxon>Actinopterygii</taxon>
        <taxon>Neopterygii</taxon>
        <taxon>Teleostei</taxon>
        <taxon>Anguilliformes</taxon>
        <taxon>Synaphobranchidae</taxon>
        <taxon>Synaphobranchus</taxon>
    </lineage>
</organism>
<protein>
    <submittedName>
        <fullName evidence="2">Uncharacterized protein</fullName>
    </submittedName>
</protein>
<comment type="caution">
    <text evidence="2">The sequence shown here is derived from an EMBL/GenBank/DDBJ whole genome shotgun (WGS) entry which is preliminary data.</text>
</comment>
<name>A0A9Q1G2N2_SYNKA</name>
<dbReference type="Proteomes" id="UP001152622">
    <property type="component" value="Chromosome 2"/>
</dbReference>
<accession>A0A9Q1G2N2</accession>
<evidence type="ECO:0000256" key="1">
    <source>
        <dbReference type="SAM" id="MobiDB-lite"/>
    </source>
</evidence>
<gene>
    <name evidence="2" type="ORF">SKAU_G00044070</name>
</gene>
<dbReference type="EMBL" id="JAINUF010000002">
    <property type="protein sequence ID" value="KAJ8373827.1"/>
    <property type="molecule type" value="Genomic_DNA"/>
</dbReference>
<keyword evidence="3" id="KW-1185">Reference proteome</keyword>
<feature type="region of interest" description="Disordered" evidence="1">
    <location>
        <begin position="66"/>
        <end position="98"/>
    </location>
</feature>
<evidence type="ECO:0000313" key="3">
    <source>
        <dbReference type="Proteomes" id="UP001152622"/>
    </source>
</evidence>
<sequence>MQVATPRWGTAVRVIDEPVNLITVSSRSSWRNDGRTFSVLLNAAGQIRKALSRPLPRPLSCERKGATVTRAARDGTSGCWPAVGRETGARPPGSTLRSSCARACFSG</sequence>
<evidence type="ECO:0000313" key="2">
    <source>
        <dbReference type="EMBL" id="KAJ8373827.1"/>
    </source>
</evidence>
<reference evidence="2" key="1">
    <citation type="journal article" date="2023" name="Science">
        <title>Genome structures resolve the early diversification of teleost fishes.</title>
        <authorList>
            <person name="Parey E."/>
            <person name="Louis A."/>
            <person name="Montfort J."/>
            <person name="Bouchez O."/>
            <person name="Roques C."/>
            <person name="Iampietro C."/>
            <person name="Lluch J."/>
            <person name="Castinel A."/>
            <person name="Donnadieu C."/>
            <person name="Desvignes T."/>
            <person name="Floi Bucao C."/>
            <person name="Jouanno E."/>
            <person name="Wen M."/>
            <person name="Mejri S."/>
            <person name="Dirks R."/>
            <person name="Jansen H."/>
            <person name="Henkel C."/>
            <person name="Chen W.J."/>
            <person name="Zahm M."/>
            <person name="Cabau C."/>
            <person name="Klopp C."/>
            <person name="Thompson A.W."/>
            <person name="Robinson-Rechavi M."/>
            <person name="Braasch I."/>
            <person name="Lecointre G."/>
            <person name="Bobe J."/>
            <person name="Postlethwait J.H."/>
            <person name="Berthelot C."/>
            <person name="Roest Crollius H."/>
            <person name="Guiguen Y."/>
        </authorList>
    </citation>
    <scope>NUCLEOTIDE SEQUENCE</scope>
    <source>
        <strain evidence="2">WJC10195</strain>
    </source>
</reference>